<keyword evidence="3 5" id="KW-0195">Cyclin</keyword>
<keyword evidence="2" id="KW-0132">Cell division</keyword>
<dbReference type="SUPFAM" id="SSF47954">
    <property type="entry name" value="Cyclin-like"/>
    <property type="match status" value="2"/>
</dbReference>
<evidence type="ECO:0000256" key="2">
    <source>
        <dbReference type="ARBA" id="ARBA00022618"/>
    </source>
</evidence>
<keyword evidence="4" id="KW-0131">Cell cycle</keyword>
<feature type="region of interest" description="Disordered" evidence="6">
    <location>
        <begin position="212"/>
        <end position="239"/>
    </location>
</feature>
<organism evidence="9">
    <name type="scientific">Triatoma infestans</name>
    <name type="common">Assassin bug</name>
    <dbReference type="NCBI Taxonomy" id="30076"/>
    <lineage>
        <taxon>Eukaryota</taxon>
        <taxon>Metazoa</taxon>
        <taxon>Ecdysozoa</taxon>
        <taxon>Arthropoda</taxon>
        <taxon>Hexapoda</taxon>
        <taxon>Insecta</taxon>
        <taxon>Pterygota</taxon>
        <taxon>Neoptera</taxon>
        <taxon>Paraneoptera</taxon>
        <taxon>Hemiptera</taxon>
        <taxon>Heteroptera</taxon>
        <taxon>Panheteroptera</taxon>
        <taxon>Cimicomorpha</taxon>
        <taxon>Reduviidae</taxon>
        <taxon>Triatominae</taxon>
        <taxon>Triatoma</taxon>
    </lineage>
</organism>
<evidence type="ECO:0000259" key="7">
    <source>
        <dbReference type="SMART" id="SM00385"/>
    </source>
</evidence>
<dbReference type="InterPro" id="IPR013763">
    <property type="entry name" value="Cyclin-like_dom"/>
</dbReference>
<dbReference type="InterPro" id="IPR039361">
    <property type="entry name" value="Cyclin"/>
</dbReference>
<dbReference type="AlphaFoldDB" id="A0A023EZ14"/>
<proteinExistence type="evidence at transcript level"/>
<protein>
    <submittedName>
        <fullName evidence="9">Putative cyclin b</fullName>
    </submittedName>
</protein>
<accession>A0A023EZ14</accession>
<name>A0A023EZ14_TRIIF</name>
<dbReference type="SMART" id="SM00385">
    <property type="entry name" value="CYCLIN"/>
    <property type="match status" value="2"/>
</dbReference>
<dbReference type="InterPro" id="IPR006671">
    <property type="entry name" value="Cyclin_N"/>
</dbReference>
<dbReference type="EMBL" id="GBBI01004267">
    <property type="protein sequence ID" value="JAC14445.1"/>
    <property type="molecule type" value="mRNA"/>
</dbReference>
<evidence type="ECO:0000256" key="3">
    <source>
        <dbReference type="ARBA" id="ARBA00023127"/>
    </source>
</evidence>
<feature type="region of interest" description="Disordered" evidence="6">
    <location>
        <begin position="90"/>
        <end position="113"/>
    </location>
</feature>
<dbReference type="InterPro" id="IPR036915">
    <property type="entry name" value="Cyclin-like_sf"/>
</dbReference>
<dbReference type="Pfam" id="PF02984">
    <property type="entry name" value="Cyclin_C"/>
    <property type="match status" value="1"/>
</dbReference>
<dbReference type="GO" id="GO:0044772">
    <property type="term" value="P:mitotic cell cycle phase transition"/>
    <property type="evidence" value="ECO:0007669"/>
    <property type="project" value="InterPro"/>
</dbReference>
<dbReference type="Gene3D" id="1.10.472.10">
    <property type="entry name" value="Cyclin-like"/>
    <property type="match status" value="2"/>
</dbReference>
<dbReference type="InterPro" id="IPR004367">
    <property type="entry name" value="Cyclin_C-dom"/>
</dbReference>
<dbReference type="FunFam" id="1.10.472.10:FF:000005">
    <property type="entry name" value="G2/mitotic-specific cyclin B"/>
    <property type="match status" value="1"/>
</dbReference>
<feature type="domain" description="Cyclin-like" evidence="7">
    <location>
        <begin position="288"/>
        <end position="372"/>
    </location>
</feature>
<dbReference type="GO" id="GO:0051301">
    <property type="term" value="P:cell division"/>
    <property type="evidence" value="ECO:0007669"/>
    <property type="project" value="UniProtKB-KW"/>
</dbReference>
<comment type="similarity">
    <text evidence="1">Belongs to the cyclin family. Cyclin AB subfamily.</text>
</comment>
<evidence type="ECO:0000256" key="1">
    <source>
        <dbReference type="ARBA" id="ARBA00006955"/>
    </source>
</evidence>
<dbReference type="GO" id="GO:0016538">
    <property type="term" value="F:cyclin-dependent protein serine/threonine kinase regulator activity"/>
    <property type="evidence" value="ECO:0007669"/>
    <property type="project" value="InterPro"/>
</dbReference>
<evidence type="ECO:0000313" key="9">
    <source>
        <dbReference type="EMBL" id="JAC14445.1"/>
    </source>
</evidence>
<dbReference type="SMART" id="SM01332">
    <property type="entry name" value="Cyclin_C"/>
    <property type="match status" value="1"/>
</dbReference>
<feature type="domain" description="Cyclin C-terminal" evidence="8">
    <location>
        <begin position="381"/>
        <end position="496"/>
    </location>
</feature>
<evidence type="ECO:0000256" key="4">
    <source>
        <dbReference type="ARBA" id="ARBA00023306"/>
    </source>
</evidence>
<feature type="domain" description="Cyclin-like" evidence="7">
    <location>
        <begin position="385"/>
        <end position="469"/>
    </location>
</feature>
<dbReference type="PANTHER" id="PTHR10177">
    <property type="entry name" value="CYCLINS"/>
    <property type="match status" value="1"/>
</dbReference>
<dbReference type="InterPro" id="IPR046965">
    <property type="entry name" value="Cyclin_A/B-like"/>
</dbReference>
<dbReference type="Pfam" id="PF00134">
    <property type="entry name" value="Cyclin_N"/>
    <property type="match status" value="1"/>
</dbReference>
<sequence>MAPLKQLNKQITLATMDRGIKTRSQQILMKKDVLPKRKADESPQKSITAKKTALCNEGKNINSKENERAELDVKAIIKQAAVTSREIKTRGLSKTRKPLSSVNSIKPPIPPAAKAQVKDVQKPETSKPRVPIKDLKTELTTSTVTKPAVIVKATATVGILPRPTKTQVKIIKKQPELPAPTKVPIKPRKSDIDKSESSLYVSALEELNLDDGVKDKSGKSTVKKKTRRPPPPGIEDFDKENINEPNSVSIYAMDIFDYLKTRESTFKIKDYMCRQPDLNASMRALVVNWMVEVQENFELNHETLYLGVKLVDLYLSKVRITKNKLQLIACASLFVAAKYDERFPPIIDDMLYVCDGLYSSEDLTSMEVELLKAVDFQLGIPLSYRFLRRYARCNKVQLRTLTLARYILETSLLDYSTIRYSDSKLASAALHLALIMEGEKEWTSTLEYYSGYKIQDFKDIMQVLNDVLHKRHVKEHAIKIKYSHKVFFEVAKIPLVKSSDL</sequence>
<evidence type="ECO:0000259" key="8">
    <source>
        <dbReference type="SMART" id="SM01332"/>
    </source>
</evidence>
<evidence type="ECO:0000256" key="6">
    <source>
        <dbReference type="SAM" id="MobiDB-lite"/>
    </source>
</evidence>
<dbReference type="PIRSF" id="PIRSF001771">
    <property type="entry name" value="Cyclin_A_B_D_E"/>
    <property type="match status" value="1"/>
</dbReference>
<evidence type="ECO:0000256" key="5">
    <source>
        <dbReference type="RuleBase" id="RU000383"/>
    </source>
</evidence>
<reference evidence="9" key="1">
    <citation type="journal article" date="2014" name="PLoS Negl. Trop. Dis.">
        <title>An updated insight into the Sialotranscriptome of Triatoma infestans: developmental stage and geographic variations.</title>
        <authorList>
            <person name="Schwarz A."/>
            <person name="Medrano-Mercado N."/>
            <person name="Schaub G.A."/>
            <person name="Struchiner C.J."/>
            <person name="Bargues M.D."/>
            <person name="Levy M.Z."/>
            <person name="Ribeiro J.M."/>
        </authorList>
    </citation>
    <scope>NUCLEOTIDE SEQUENCE</scope>
    <source>
        <strain evidence="9">Chile</strain>
        <tissue evidence="9">Salivary glands</tissue>
    </source>
</reference>